<gene>
    <name evidence="1" type="ORF">SAMEA1982600_00433</name>
</gene>
<dbReference type="SUPFAM" id="SSF88723">
    <property type="entry name" value="PIN domain-like"/>
    <property type="match status" value="1"/>
</dbReference>
<sequence length="124" mass="13509">MMLVDSAIWIDHFDGRNTSLQPLLEQDGVLTHPLVITEIALGNLPQRDSTLQILQNLPHIEEASHAEALALLHSQRLDGSGIGCVDLHLLCAVKRRPGTRLWTRDRKLNKAATAMGLAGHPAAA</sequence>
<dbReference type="Proteomes" id="UP000077037">
    <property type="component" value="Unassembled WGS sequence"/>
</dbReference>
<protein>
    <submittedName>
        <fullName evidence="1">Probable ribonuclease VapC32</fullName>
        <ecNumber evidence="1">3.1.-.-</ecNumber>
    </submittedName>
</protein>
<dbReference type="GO" id="GO:0016787">
    <property type="term" value="F:hydrolase activity"/>
    <property type="evidence" value="ECO:0007669"/>
    <property type="project" value="UniProtKB-KW"/>
</dbReference>
<evidence type="ECO:0000313" key="2">
    <source>
        <dbReference type="Proteomes" id="UP000077037"/>
    </source>
</evidence>
<reference evidence="1 2" key="1">
    <citation type="submission" date="2016-03" db="EMBL/GenBank/DDBJ databases">
        <authorList>
            <consortium name="Pathogen Informatics"/>
        </authorList>
    </citation>
    <scope>NUCLEOTIDE SEQUENCE [LARGE SCALE GENOMIC DNA]</scope>
    <source>
        <strain evidence="1 2">NCTC13364</strain>
    </source>
</reference>
<organism evidence="1 2">
    <name type="scientific">Bordetella ansorpii</name>
    <dbReference type="NCBI Taxonomy" id="288768"/>
    <lineage>
        <taxon>Bacteria</taxon>
        <taxon>Pseudomonadati</taxon>
        <taxon>Pseudomonadota</taxon>
        <taxon>Betaproteobacteria</taxon>
        <taxon>Burkholderiales</taxon>
        <taxon>Alcaligenaceae</taxon>
        <taxon>Bordetella</taxon>
    </lineage>
</organism>
<dbReference type="AlphaFoldDB" id="A0A157KPK7"/>
<keyword evidence="1" id="KW-0378">Hydrolase</keyword>
<dbReference type="Gene3D" id="3.40.50.1010">
    <property type="entry name" value="5'-nuclease"/>
    <property type="match status" value="1"/>
</dbReference>
<accession>A0A157KPK7</accession>
<dbReference type="EC" id="3.1.-.-" evidence="1"/>
<dbReference type="RefSeq" id="WP_066407153.1">
    <property type="nucleotide sequence ID" value="NZ_FKBS01000006.1"/>
</dbReference>
<evidence type="ECO:0000313" key="1">
    <source>
        <dbReference type="EMBL" id="SAH86290.1"/>
    </source>
</evidence>
<proteinExistence type="predicted"/>
<dbReference type="InterPro" id="IPR029060">
    <property type="entry name" value="PIN-like_dom_sf"/>
</dbReference>
<name>A0A157KPK7_9BORD</name>
<dbReference type="OrthoDB" id="329172at2"/>
<dbReference type="EMBL" id="FKBS01000006">
    <property type="protein sequence ID" value="SAH86290.1"/>
    <property type="molecule type" value="Genomic_DNA"/>
</dbReference>